<sequence>MDSRTQSLPSTSIQRASQRSHSLQPEHDHFSSPTSRRRSKNPGRSLTEIFTRSLEPRAKSCGTSVSVRRRTFTTGPSLSEKSLVAKSYERSFMNTSFPDYSTSFNRDDINLYCGNNYDVDIENRLSLLTLPDPEIRAMEPMETDTSVTESNDTTCRMVHESKLDEEEKLNYYSWYWNILRLVLNCIFLLTSILLITILFYVGSETYFAYRKAQCDLKREMKMPLDDLERNLSSLVFGQEIAVNAVLNSLRDFEESNSNSPLLVWMVGWTGSGKTHTASIWKNVFSSMSNSLTIIPSLLPRNESSLQKEIVSIFKKLDSCSYNLIFIEGWDEDNAALQTLKQFVSYMQDTELRYTAKGNIILVLIGTQGSHIINQEYFKQILSGKQRQDIVSDNFRNVILPFVEAHRLTDITGNLIFVPFLPMESEQVRLCIIEELQILEKSGLVGKIYNQEKLIHQFMTQIEFLPHNHPLLSVTGCKRVLPLLRLIISENRYPD</sequence>
<evidence type="ECO:0008006" key="6">
    <source>
        <dbReference type="Google" id="ProtNLM"/>
    </source>
</evidence>
<keyword evidence="3" id="KW-1133">Transmembrane helix</keyword>
<evidence type="ECO:0000256" key="3">
    <source>
        <dbReference type="SAM" id="Phobius"/>
    </source>
</evidence>
<dbReference type="Proteomes" id="UP001381693">
    <property type="component" value="Unassembled WGS sequence"/>
</dbReference>
<dbReference type="InterPro" id="IPR010448">
    <property type="entry name" value="Torsin"/>
</dbReference>
<protein>
    <recommendedName>
        <fullName evidence="6">Torsin</fullName>
    </recommendedName>
</protein>
<evidence type="ECO:0000256" key="1">
    <source>
        <dbReference type="ARBA" id="ARBA00006235"/>
    </source>
</evidence>
<accession>A0AAN8XRR6</accession>
<gene>
    <name evidence="4" type="ORF">SK128_018506</name>
</gene>
<keyword evidence="3" id="KW-0812">Transmembrane</keyword>
<dbReference type="Gene3D" id="3.40.50.300">
    <property type="entry name" value="P-loop containing nucleotide triphosphate hydrolases"/>
    <property type="match status" value="1"/>
</dbReference>
<feature type="transmembrane region" description="Helical" evidence="3">
    <location>
        <begin position="178"/>
        <end position="201"/>
    </location>
</feature>
<dbReference type="InterPro" id="IPR027417">
    <property type="entry name" value="P-loop_NTPase"/>
</dbReference>
<reference evidence="4 5" key="1">
    <citation type="submission" date="2023-11" db="EMBL/GenBank/DDBJ databases">
        <title>Halocaridina rubra genome assembly.</title>
        <authorList>
            <person name="Smith C."/>
        </authorList>
    </citation>
    <scope>NUCLEOTIDE SEQUENCE [LARGE SCALE GENOMIC DNA]</scope>
    <source>
        <strain evidence="4">EP-1</strain>
        <tissue evidence="4">Whole</tissue>
    </source>
</reference>
<dbReference type="GO" id="GO:0071218">
    <property type="term" value="P:cellular response to misfolded protein"/>
    <property type="evidence" value="ECO:0007669"/>
    <property type="project" value="TreeGrafter"/>
</dbReference>
<proteinExistence type="inferred from homology"/>
<dbReference type="Pfam" id="PF06309">
    <property type="entry name" value="Torsin"/>
    <property type="match status" value="1"/>
</dbReference>
<dbReference type="PANTHER" id="PTHR10760">
    <property type="entry name" value="TORSIN"/>
    <property type="match status" value="1"/>
</dbReference>
<name>A0AAN8XRR6_HALRR</name>
<feature type="region of interest" description="Disordered" evidence="2">
    <location>
        <begin position="1"/>
        <end position="53"/>
    </location>
</feature>
<organism evidence="4 5">
    <name type="scientific">Halocaridina rubra</name>
    <name type="common">Hawaiian red shrimp</name>
    <dbReference type="NCBI Taxonomy" id="373956"/>
    <lineage>
        <taxon>Eukaryota</taxon>
        <taxon>Metazoa</taxon>
        <taxon>Ecdysozoa</taxon>
        <taxon>Arthropoda</taxon>
        <taxon>Crustacea</taxon>
        <taxon>Multicrustacea</taxon>
        <taxon>Malacostraca</taxon>
        <taxon>Eumalacostraca</taxon>
        <taxon>Eucarida</taxon>
        <taxon>Decapoda</taxon>
        <taxon>Pleocyemata</taxon>
        <taxon>Caridea</taxon>
        <taxon>Atyoidea</taxon>
        <taxon>Atyidae</taxon>
        <taxon>Halocaridina</taxon>
    </lineage>
</organism>
<dbReference type="GO" id="GO:0005524">
    <property type="term" value="F:ATP binding"/>
    <property type="evidence" value="ECO:0007669"/>
    <property type="project" value="InterPro"/>
</dbReference>
<keyword evidence="3" id="KW-0472">Membrane</keyword>
<evidence type="ECO:0000256" key="2">
    <source>
        <dbReference type="SAM" id="MobiDB-lite"/>
    </source>
</evidence>
<evidence type="ECO:0000313" key="5">
    <source>
        <dbReference type="Proteomes" id="UP001381693"/>
    </source>
</evidence>
<evidence type="ECO:0000313" key="4">
    <source>
        <dbReference type="EMBL" id="KAK7083014.1"/>
    </source>
</evidence>
<dbReference type="SUPFAM" id="SSF52540">
    <property type="entry name" value="P-loop containing nucleoside triphosphate hydrolases"/>
    <property type="match status" value="1"/>
</dbReference>
<dbReference type="EMBL" id="JAXCGZ010003830">
    <property type="protein sequence ID" value="KAK7083014.1"/>
    <property type="molecule type" value="Genomic_DNA"/>
</dbReference>
<dbReference type="GO" id="GO:0005737">
    <property type="term" value="C:cytoplasm"/>
    <property type="evidence" value="ECO:0007669"/>
    <property type="project" value="UniProtKB-ARBA"/>
</dbReference>
<comment type="similarity">
    <text evidence="1">Belongs to the ClpA/ClpB family. Torsin subfamily.</text>
</comment>
<dbReference type="GO" id="GO:0012505">
    <property type="term" value="C:endomembrane system"/>
    <property type="evidence" value="ECO:0007669"/>
    <property type="project" value="UniProtKB-ARBA"/>
</dbReference>
<feature type="compositionally biased region" description="Polar residues" evidence="2">
    <location>
        <begin position="1"/>
        <end position="23"/>
    </location>
</feature>
<dbReference type="AlphaFoldDB" id="A0AAN8XRR6"/>
<comment type="caution">
    <text evidence="4">The sequence shown here is derived from an EMBL/GenBank/DDBJ whole genome shotgun (WGS) entry which is preliminary data.</text>
</comment>
<dbReference type="PANTHER" id="PTHR10760:SF2">
    <property type="entry name" value="LD13476P-RELATED"/>
    <property type="match status" value="1"/>
</dbReference>
<keyword evidence="5" id="KW-1185">Reference proteome</keyword>
<dbReference type="GO" id="GO:0016887">
    <property type="term" value="F:ATP hydrolysis activity"/>
    <property type="evidence" value="ECO:0007669"/>
    <property type="project" value="InterPro"/>
</dbReference>